<protein>
    <submittedName>
        <fullName evidence="2">16489_t:CDS:1</fullName>
    </submittedName>
</protein>
<keyword evidence="3" id="KW-1185">Reference proteome</keyword>
<organism evidence="2 3">
    <name type="scientific">Gigaspora margarita</name>
    <dbReference type="NCBI Taxonomy" id="4874"/>
    <lineage>
        <taxon>Eukaryota</taxon>
        <taxon>Fungi</taxon>
        <taxon>Fungi incertae sedis</taxon>
        <taxon>Mucoromycota</taxon>
        <taxon>Glomeromycotina</taxon>
        <taxon>Glomeromycetes</taxon>
        <taxon>Diversisporales</taxon>
        <taxon>Gigasporaceae</taxon>
        <taxon>Gigaspora</taxon>
    </lineage>
</organism>
<sequence>MNLPKKPKSKIISIEHPKTIECYCKNKSDVEPDTANNLEHACEVWKKKDPKRHKITEKEVNLDAKTPEKDKDQLIQSLQDPKNKPQIINSAKLKKRC</sequence>
<evidence type="ECO:0000313" key="2">
    <source>
        <dbReference type="EMBL" id="CAG8725880.1"/>
    </source>
</evidence>
<dbReference type="Proteomes" id="UP000789901">
    <property type="component" value="Unassembled WGS sequence"/>
</dbReference>
<proteinExistence type="predicted"/>
<evidence type="ECO:0000313" key="3">
    <source>
        <dbReference type="Proteomes" id="UP000789901"/>
    </source>
</evidence>
<evidence type="ECO:0000256" key="1">
    <source>
        <dbReference type="SAM" id="MobiDB-lite"/>
    </source>
</evidence>
<feature type="region of interest" description="Disordered" evidence="1">
    <location>
        <begin position="65"/>
        <end position="97"/>
    </location>
</feature>
<comment type="caution">
    <text evidence="2">The sequence shown here is derived from an EMBL/GenBank/DDBJ whole genome shotgun (WGS) entry which is preliminary data.</text>
</comment>
<feature type="non-terminal residue" evidence="2">
    <location>
        <position position="97"/>
    </location>
</feature>
<accession>A0ABN7V3H6</accession>
<reference evidence="2 3" key="1">
    <citation type="submission" date="2021-06" db="EMBL/GenBank/DDBJ databases">
        <authorList>
            <person name="Kallberg Y."/>
            <person name="Tangrot J."/>
            <person name="Rosling A."/>
        </authorList>
    </citation>
    <scope>NUCLEOTIDE SEQUENCE [LARGE SCALE GENOMIC DNA]</scope>
    <source>
        <strain evidence="2 3">120-4 pot B 10/14</strain>
    </source>
</reference>
<name>A0ABN7V3H6_GIGMA</name>
<dbReference type="EMBL" id="CAJVQB010009028">
    <property type="protein sequence ID" value="CAG8725880.1"/>
    <property type="molecule type" value="Genomic_DNA"/>
</dbReference>
<gene>
    <name evidence="2" type="ORF">GMARGA_LOCUS13927</name>
</gene>